<dbReference type="STRING" id="2512241.A0A553HZJ8"/>
<dbReference type="Pfam" id="PF01040">
    <property type="entry name" value="UbiA"/>
    <property type="match status" value="1"/>
</dbReference>
<evidence type="ECO:0000256" key="1">
    <source>
        <dbReference type="ARBA" id="ARBA00004141"/>
    </source>
</evidence>
<keyword evidence="2" id="KW-0812">Transmembrane</keyword>
<organism evidence="5 6">
    <name type="scientific">Xylaria flabelliformis</name>
    <dbReference type="NCBI Taxonomy" id="2512241"/>
    <lineage>
        <taxon>Eukaryota</taxon>
        <taxon>Fungi</taxon>
        <taxon>Dikarya</taxon>
        <taxon>Ascomycota</taxon>
        <taxon>Pezizomycotina</taxon>
        <taxon>Sordariomycetes</taxon>
        <taxon>Xylariomycetidae</taxon>
        <taxon>Xylariales</taxon>
        <taxon>Xylariaceae</taxon>
        <taxon>Xylaria</taxon>
    </lineage>
</organism>
<comment type="caution">
    <text evidence="5">The sequence shown here is derived from an EMBL/GenBank/DDBJ whole genome shotgun (WGS) entry which is preliminary data.</text>
</comment>
<evidence type="ECO:0000313" key="5">
    <source>
        <dbReference type="EMBL" id="TRX93373.1"/>
    </source>
</evidence>
<reference evidence="6" key="1">
    <citation type="submission" date="2019-06" db="EMBL/GenBank/DDBJ databases">
        <title>Draft genome sequence of the griseofulvin-producing fungus Xylaria cubensis strain G536.</title>
        <authorList>
            <person name="Mead M.E."/>
            <person name="Raja H.A."/>
            <person name="Steenwyk J.L."/>
            <person name="Knowles S.L."/>
            <person name="Oberlies N.H."/>
            <person name="Rokas A."/>
        </authorList>
    </citation>
    <scope>NUCLEOTIDE SEQUENCE [LARGE SCALE GENOMIC DNA]</scope>
    <source>
        <strain evidence="6">G536</strain>
    </source>
</reference>
<name>A0A553HZJ8_9PEZI</name>
<evidence type="ECO:0000256" key="4">
    <source>
        <dbReference type="ARBA" id="ARBA00023136"/>
    </source>
</evidence>
<accession>A0A553HZJ8</accession>
<evidence type="ECO:0008006" key="7">
    <source>
        <dbReference type="Google" id="ProtNLM"/>
    </source>
</evidence>
<dbReference type="InterPro" id="IPR050475">
    <property type="entry name" value="Prenyltransferase_related"/>
</dbReference>
<dbReference type="PANTHER" id="PTHR42723:SF1">
    <property type="entry name" value="CHLOROPHYLL SYNTHASE, CHLOROPLASTIC"/>
    <property type="match status" value="1"/>
</dbReference>
<dbReference type="EMBL" id="VFLP01000029">
    <property type="protein sequence ID" value="TRX93373.1"/>
    <property type="molecule type" value="Genomic_DNA"/>
</dbReference>
<keyword evidence="3" id="KW-1133">Transmembrane helix</keyword>
<protein>
    <recommendedName>
        <fullName evidence="7">UbiA prenyltransferase</fullName>
    </recommendedName>
</protein>
<evidence type="ECO:0000256" key="3">
    <source>
        <dbReference type="ARBA" id="ARBA00022989"/>
    </source>
</evidence>
<keyword evidence="4" id="KW-0472">Membrane</keyword>
<evidence type="ECO:0000313" key="6">
    <source>
        <dbReference type="Proteomes" id="UP000319160"/>
    </source>
</evidence>
<dbReference type="GO" id="GO:0016765">
    <property type="term" value="F:transferase activity, transferring alkyl or aryl (other than methyl) groups"/>
    <property type="evidence" value="ECO:0007669"/>
    <property type="project" value="InterPro"/>
</dbReference>
<dbReference type="PANTHER" id="PTHR42723">
    <property type="entry name" value="CHLOROPHYLL SYNTHASE"/>
    <property type="match status" value="1"/>
</dbReference>
<dbReference type="OrthoDB" id="434972at2759"/>
<comment type="subcellular location">
    <subcellularLocation>
        <location evidence="1">Membrane</location>
        <topology evidence="1">Multi-pass membrane protein</topology>
    </subcellularLocation>
</comment>
<proteinExistence type="predicted"/>
<evidence type="ECO:0000256" key="2">
    <source>
        <dbReference type="ARBA" id="ARBA00022692"/>
    </source>
</evidence>
<keyword evidence="6" id="KW-1185">Reference proteome</keyword>
<dbReference type="GO" id="GO:0016020">
    <property type="term" value="C:membrane"/>
    <property type="evidence" value="ECO:0007669"/>
    <property type="project" value="UniProtKB-SubCell"/>
</dbReference>
<gene>
    <name evidence="5" type="ORF">FHL15_005648</name>
</gene>
<sequence length="279" mass="31102">MAVHPKRFETIVVPQTVFGVITSLAMYEEEGGLVLWGRVLARTPRVMFWVWINLLPFAIDNQRQRAAIMEDKHNKPWRTMPSGRMTREQGKAVMMAFYPLAIAASFQLGGLEQCLALIALGYGYNDLNLADRNWISRNAINALGFCSFASGALDVAVEQSLPDASRDMIGWLGVIAAVVFSTVQTQDMADQIGDRLRGRASFPLVVGDNRARWLTALSVTAWSFVCLRYWKTNRGPNILIGLVGVTVSCRLLIYRGVGADKGTFRLWNVWMAGLYVLPL</sequence>
<dbReference type="CDD" id="cd13965">
    <property type="entry name" value="PT_UbiA_3"/>
    <property type="match status" value="1"/>
</dbReference>
<dbReference type="AlphaFoldDB" id="A0A553HZJ8"/>
<dbReference type="Proteomes" id="UP000319160">
    <property type="component" value="Unassembled WGS sequence"/>
</dbReference>
<dbReference type="InterPro" id="IPR000537">
    <property type="entry name" value="UbiA_prenyltransferase"/>
</dbReference>